<dbReference type="Pfam" id="PF00108">
    <property type="entry name" value="Thiolase_N"/>
    <property type="match status" value="2"/>
</dbReference>
<reference evidence="13 14" key="1">
    <citation type="journal article" date="2013" name="Curr. Biol.">
        <title>The Genome of the Foraminiferan Reticulomyxa filosa.</title>
        <authorList>
            <person name="Glockner G."/>
            <person name="Hulsmann N."/>
            <person name="Schleicher M."/>
            <person name="Noegel A.A."/>
            <person name="Eichinger L."/>
            <person name="Gallinger C."/>
            <person name="Pawlowski J."/>
            <person name="Sierra R."/>
            <person name="Euteneuer U."/>
            <person name="Pillet L."/>
            <person name="Moustafa A."/>
            <person name="Platzer M."/>
            <person name="Groth M."/>
            <person name="Szafranski K."/>
            <person name="Schliwa M."/>
        </authorList>
    </citation>
    <scope>NUCLEOTIDE SEQUENCE [LARGE SCALE GENOMIC DNA]</scope>
</reference>
<comment type="similarity">
    <text evidence="2 9">Belongs to the thiolase-like superfamily. Thiolase family.</text>
</comment>
<sequence length="322" mass="35229">MSIDSMSAAAPSVTEEVKQNEDALNCFLPMGITSENVASEHGITREEQDRIAVMSHQRAAAAKEKFRQEILPITTTVTDEKTGLIFFFFFSNNLFIVINFFSFVCKIRVGKKGGGGGEGANTSSIFFLKNPVFKKTGSTTAGNSSQVSDGASAVLLMKRSLANKLGLKILGKFTHYAVSGVDPALMGIGPAYAIPKVVEMAGLTLNDIDLFEINEAFASQCAYCVKKLGLSWDKVNVNGGAIAFGHPLGMTGTRMTVTLLKELERIGAKRGVKFFFFKYIPFLIPMTLFDQLLFKEGGKKLNKISIRTEHSFFLSLVFVHFQ</sequence>
<evidence type="ECO:0000313" key="13">
    <source>
        <dbReference type="EMBL" id="ETO29489.1"/>
    </source>
</evidence>
<protein>
    <submittedName>
        <fullName evidence="13">Uncharacterized protein</fullName>
    </submittedName>
</protein>
<comment type="subcellular location">
    <subcellularLocation>
        <location evidence="1">Peroxisome</location>
    </subcellularLocation>
</comment>
<dbReference type="Gene3D" id="3.40.47.10">
    <property type="match status" value="2"/>
</dbReference>
<dbReference type="InterPro" id="IPR020617">
    <property type="entry name" value="Thiolase_C"/>
</dbReference>
<keyword evidence="3 9" id="KW-0808">Transferase</keyword>
<keyword evidence="5" id="KW-0809">Transit peptide</keyword>
<keyword evidence="8 9" id="KW-0012">Acyltransferase</keyword>
<dbReference type="GO" id="GO:0010124">
    <property type="term" value="P:phenylacetate catabolic process"/>
    <property type="evidence" value="ECO:0007669"/>
    <property type="project" value="TreeGrafter"/>
</dbReference>
<keyword evidence="4" id="KW-0276">Fatty acid metabolism</keyword>
<dbReference type="GO" id="GO:0005777">
    <property type="term" value="C:peroxisome"/>
    <property type="evidence" value="ECO:0007669"/>
    <property type="project" value="UniProtKB-SubCell"/>
</dbReference>
<evidence type="ECO:0000256" key="3">
    <source>
        <dbReference type="ARBA" id="ARBA00022679"/>
    </source>
</evidence>
<keyword evidence="7" id="KW-0576">Peroxisome</keyword>
<evidence type="ECO:0000256" key="7">
    <source>
        <dbReference type="ARBA" id="ARBA00023140"/>
    </source>
</evidence>
<evidence type="ECO:0000256" key="9">
    <source>
        <dbReference type="RuleBase" id="RU003557"/>
    </source>
</evidence>
<proteinExistence type="inferred from homology"/>
<keyword evidence="10" id="KW-0812">Transmembrane</keyword>
<feature type="transmembrane region" description="Helical" evidence="10">
    <location>
        <begin position="275"/>
        <end position="294"/>
    </location>
</feature>
<feature type="domain" description="Thiolase N-terminal" evidence="11">
    <location>
        <begin position="28"/>
        <end position="81"/>
    </location>
</feature>
<organism evidence="13 14">
    <name type="scientific">Reticulomyxa filosa</name>
    <dbReference type="NCBI Taxonomy" id="46433"/>
    <lineage>
        <taxon>Eukaryota</taxon>
        <taxon>Sar</taxon>
        <taxon>Rhizaria</taxon>
        <taxon>Retaria</taxon>
        <taxon>Foraminifera</taxon>
        <taxon>Monothalamids</taxon>
        <taxon>Reticulomyxidae</taxon>
        <taxon>Reticulomyxa</taxon>
    </lineage>
</organism>
<dbReference type="OMA" id="MIDECEL"/>
<feature type="transmembrane region" description="Helical" evidence="10">
    <location>
        <begin position="84"/>
        <end position="104"/>
    </location>
</feature>
<dbReference type="SUPFAM" id="SSF53901">
    <property type="entry name" value="Thiolase-like"/>
    <property type="match status" value="2"/>
</dbReference>
<dbReference type="Proteomes" id="UP000023152">
    <property type="component" value="Unassembled WGS sequence"/>
</dbReference>
<dbReference type="InterPro" id="IPR050215">
    <property type="entry name" value="Thiolase-like_sf_Thiolase"/>
</dbReference>
<name>X6NUM7_RETFI</name>
<dbReference type="InterPro" id="IPR002155">
    <property type="entry name" value="Thiolase"/>
</dbReference>
<gene>
    <name evidence="13" type="ORF">RFI_07631</name>
</gene>
<dbReference type="AlphaFoldDB" id="X6NUM7"/>
<keyword evidence="10" id="KW-0472">Membrane</keyword>
<dbReference type="EMBL" id="ASPP01006033">
    <property type="protein sequence ID" value="ETO29489.1"/>
    <property type="molecule type" value="Genomic_DNA"/>
</dbReference>
<dbReference type="GO" id="GO:0006635">
    <property type="term" value="P:fatty acid beta-oxidation"/>
    <property type="evidence" value="ECO:0007669"/>
    <property type="project" value="TreeGrafter"/>
</dbReference>
<evidence type="ECO:0000313" key="14">
    <source>
        <dbReference type="Proteomes" id="UP000023152"/>
    </source>
</evidence>
<dbReference type="OrthoDB" id="5404651at2759"/>
<dbReference type="InterPro" id="IPR020616">
    <property type="entry name" value="Thiolase_N"/>
</dbReference>
<dbReference type="Pfam" id="PF02803">
    <property type="entry name" value="Thiolase_C"/>
    <property type="match status" value="1"/>
</dbReference>
<keyword evidence="14" id="KW-1185">Reference proteome</keyword>
<dbReference type="CDD" id="cd00751">
    <property type="entry name" value="thiolase"/>
    <property type="match status" value="1"/>
</dbReference>
<dbReference type="PANTHER" id="PTHR43853">
    <property type="entry name" value="3-KETOACYL-COA THIOLASE, PEROXISOMAL"/>
    <property type="match status" value="1"/>
</dbReference>
<dbReference type="InterPro" id="IPR020613">
    <property type="entry name" value="Thiolase_CS"/>
</dbReference>
<evidence type="ECO:0000256" key="6">
    <source>
        <dbReference type="ARBA" id="ARBA00023098"/>
    </source>
</evidence>
<evidence type="ECO:0000256" key="2">
    <source>
        <dbReference type="ARBA" id="ARBA00010982"/>
    </source>
</evidence>
<evidence type="ECO:0000259" key="11">
    <source>
        <dbReference type="Pfam" id="PF00108"/>
    </source>
</evidence>
<accession>X6NUM7</accession>
<dbReference type="InterPro" id="IPR016039">
    <property type="entry name" value="Thiolase-like"/>
</dbReference>
<keyword evidence="6" id="KW-0443">Lipid metabolism</keyword>
<evidence type="ECO:0000259" key="12">
    <source>
        <dbReference type="Pfam" id="PF02803"/>
    </source>
</evidence>
<evidence type="ECO:0000256" key="4">
    <source>
        <dbReference type="ARBA" id="ARBA00022832"/>
    </source>
</evidence>
<feature type="domain" description="Thiolase C-terminal" evidence="12">
    <location>
        <begin position="168"/>
        <end position="272"/>
    </location>
</feature>
<evidence type="ECO:0000256" key="5">
    <source>
        <dbReference type="ARBA" id="ARBA00022946"/>
    </source>
</evidence>
<dbReference type="PANTHER" id="PTHR43853:SF8">
    <property type="entry name" value="3-KETOACYL-COA THIOLASE, PEROXISOMAL"/>
    <property type="match status" value="1"/>
</dbReference>
<dbReference type="GO" id="GO:0003988">
    <property type="term" value="F:acetyl-CoA C-acyltransferase activity"/>
    <property type="evidence" value="ECO:0007669"/>
    <property type="project" value="TreeGrafter"/>
</dbReference>
<keyword evidence="10" id="KW-1133">Transmembrane helix</keyword>
<dbReference type="PROSITE" id="PS00737">
    <property type="entry name" value="THIOLASE_2"/>
    <property type="match status" value="1"/>
</dbReference>
<evidence type="ECO:0000256" key="8">
    <source>
        <dbReference type="ARBA" id="ARBA00023315"/>
    </source>
</evidence>
<evidence type="ECO:0000256" key="10">
    <source>
        <dbReference type="SAM" id="Phobius"/>
    </source>
</evidence>
<evidence type="ECO:0000256" key="1">
    <source>
        <dbReference type="ARBA" id="ARBA00004275"/>
    </source>
</evidence>
<comment type="caution">
    <text evidence="13">The sequence shown here is derived from an EMBL/GenBank/DDBJ whole genome shotgun (WGS) entry which is preliminary data.</text>
</comment>
<feature type="domain" description="Thiolase N-terminal" evidence="11">
    <location>
        <begin position="130"/>
        <end position="160"/>
    </location>
</feature>